<dbReference type="InterPro" id="IPR013118">
    <property type="entry name" value="Mannitol_DH_C"/>
</dbReference>
<dbReference type="Pfam" id="PF08125">
    <property type="entry name" value="Mannitol_dh_C"/>
    <property type="match status" value="1"/>
</dbReference>
<evidence type="ECO:0000259" key="5">
    <source>
        <dbReference type="Pfam" id="PF08125"/>
    </source>
</evidence>
<dbReference type="GO" id="GO:0008926">
    <property type="term" value="F:mannitol-1-phosphate 5-dehydrogenase activity"/>
    <property type="evidence" value="ECO:0007669"/>
    <property type="project" value="UniProtKB-EC"/>
</dbReference>
<dbReference type="Gene3D" id="3.40.50.720">
    <property type="entry name" value="NAD(P)-binding Rossmann-like Domain"/>
    <property type="match status" value="1"/>
</dbReference>
<dbReference type="EMBL" id="DVNK01000030">
    <property type="protein sequence ID" value="HIU46479.1"/>
    <property type="molecule type" value="Genomic_DNA"/>
</dbReference>
<proteinExistence type="predicted"/>
<dbReference type="InterPro" id="IPR008927">
    <property type="entry name" value="6-PGluconate_DH-like_C_sf"/>
</dbReference>
<protein>
    <submittedName>
        <fullName evidence="6">Tagaturonate reductase</fullName>
    </submittedName>
</protein>
<comment type="catalytic activity">
    <reaction evidence="3">
        <text>D-mannitol 1-phosphate + NAD(+) = beta-D-fructose 6-phosphate + NADH + H(+)</text>
        <dbReference type="Rhea" id="RHEA:19661"/>
        <dbReference type="ChEBI" id="CHEBI:15378"/>
        <dbReference type="ChEBI" id="CHEBI:57540"/>
        <dbReference type="ChEBI" id="CHEBI:57634"/>
        <dbReference type="ChEBI" id="CHEBI:57945"/>
        <dbReference type="ChEBI" id="CHEBI:61381"/>
        <dbReference type="EC" id="1.1.1.17"/>
    </reaction>
</comment>
<dbReference type="InterPro" id="IPR013328">
    <property type="entry name" value="6PGD_dom2"/>
</dbReference>
<dbReference type="SUPFAM" id="SSF48179">
    <property type="entry name" value="6-phosphogluconate dehydrogenase C-terminal domain-like"/>
    <property type="match status" value="1"/>
</dbReference>
<dbReference type="Gene3D" id="1.10.1040.10">
    <property type="entry name" value="N-(1-d-carboxylethyl)-l-norvaline Dehydrogenase, domain 2"/>
    <property type="match status" value="1"/>
</dbReference>
<dbReference type="PANTHER" id="PTHR30524">
    <property type="entry name" value="MANNITOL-1-PHOSPHATE 5-DEHYDROGENASE"/>
    <property type="match status" value="1"/>
</dbReference>
<comment type="caution">
    <text evidence="6">The sequence shown here is derived from an EMBL/GenBank/DDBJ whole genome shotgun (WGS) entry which is preliminary data.</text>
</comment>
<dbReference type="Pfam" id="PF01232">
    <property type="entry name" value="Mannitol_dh"/>
    <property type="match status" value="1"/>
</dbReference>
<evidence type="ECO:0000256" key="3">
    <source>
        <dbReference type="ARBA" id="ARBA00048615"/>
    </source>
</evidence>
<organism evidence="6 7">
    <name type="scientific">Candidatus Fimadaptatus faecigallinarum</name>
    <dbReference type="NCBI Taxonomy" id="2840814"/>
    <lineage>
        <taxon>Bacteria</taxon>
        <taxon>Bacillati</taxon>
        <taxon>Bacillota</taxon>
        <taxon>Clostridia</taxon>
        <taxon>Eubacteriales</taxon>
        <taxon>Candidatus Fimadaptatus</taxon>
    </lineage>
</organism>
<dbReference type="PANTHER" id="PTHR30524:SF0">
    <property type="entry name" value="ALTRONATE OXIDOREDUCTASE-RELATED"/>
    <property type="match status" value="1"/>
</dbReference>
<dbReference type="GO" id="GO:0019592">
    <property type="term" value="P:mannitol catabolic process"/>
    <property type="evidence" value="ECO:0007669"/>
    <property type="project" value="TreeGrafter"/>
</dbReference>
<evidence type="ECO:0000256" key="1">
    <source>
        <dbReference type="ARBA" id="ARBA00023002"/>
    </source>
</evidence>
<evidence type="ECO:0000256" key="2">
    <source>
        <dbReference type="ARBA" id="ARBA00023027"/>
    </source>
</evidence>
<gene>
    <name evidence="6" type="ORF">IAC59_04400</name>
</gene>
<keyword evidence="1" id="KW-0560">Oxidoreductase</keyword>
<reference evidence="6" key="2">
    <citation type="journal article" date="2021" name="PeerJ">
        <title>Extensive microbial diversity within the chicken gut microbiome revealed by metagenomics and culture.</title>
        <authorList>
            <person name="Gilroy R."/>
            <person name="Ravi A."/>
            <person name="Getino M."/>
            <person name="Pursley I."/>
            <person name="Horton D.L."/>
            <person name="Alikhan N.F."/>
            <person name="Baker D."/>
            <person name="Gharbi K."/>
            <person name="Hall N."/>
            <person name="Watson M."/>
            <person name="Adriaenssens E.M."/>
            <person name="Foster-Nyarko E."/>
            <person name="Jarju S."/>
            <person name="Secka A."/>
            <person name="Antonio M."/>
            <person name="Oren A."/>
            <person name="Chaudhuri R.R."/>
            <person name="La Ragione R."/>
            <person name="Hildebrand F."/>
            <person name="Pallen M.J."/>
        </authorList>
    </citation>
    <scope>NUCLEOTIDE SEQUENCE</scope>
    <source>
        <strain evidence="6">ChiSxjej2B14-8506</strain>
    </source>
</reference>
<dbReference type="Proteomes" id="UP000824123">
    <property type="component" value="Unassembled WGS sequence"/>
</dbReference>
<dbReference type="GO" id="GO:0005829">
    <property type="term" value="C:cytosol"/>
    <property type="evidence" value="ECO:0007669"/>
    <property type="project" value="TreeGrafter"/>
</dbReference>
<dbReference type="NCBIfam" id="NF002969">
    <property type="entry name" value="PRK03643.1"/>
    <property type="match status" value="1"/>
</dbReference>
<evidence type="ECO:0000259" key="4">
    <source>
        <dbReference type="Pfam" id="PF01232"/>
    </source>
</evidence>
<feature type="domain" description="Mannitol dehydrogenase C-terminal" evidence="5">
    <location>
        <begin position="272"/>
        <end position="471"/>
    </location>
</feature>
<dbReference type="SUPFAM" id="SSF51735">
    <property type="entry name" value="NAD(P)-binding Rossmann-fold domains"/>
    <property type="match status" value="1"/>
</dbReference>
<keyword evidence="2" id="KW-0520">NAD</keyword>
<feature type="domain" description="Mannitol dehydrogenase N-terminal" evidence="4">
    <location>
        <begin position="16"/>
        <end position="260"/>
    </location>
</feature>
<name>A0A9D1LR34_9FIRM</name>
<evidence type="ECO:0000313" key="7">
    <source>
        <dbReference type="Proteomes" id="UP000824123"/>
    </source>
</evidence>
<dbReference type="InterPro" id="IPR013131">
    <property type="entry name" value="Mannitol_DH_N"/>
</dbReference>
<accession>A0A9D1LR34</accession>
<dbReference type="InterPro" id="IPR036291">
    <property type="entry name" value="NAD(P)-bd_dom_sf"/>
</dbReference>
<sequence length="484" mass="54762">MQSINEIYTTQPRPVRVAQFGEGNFLRAFVDWMIDIANEQGKFGGNVAIIKPIEYGNLNAFSSQDNVYTVQLRGIVDGKPQVQNRVVRSVGKAIDPFNDPDAFWALAESPELRFVVSNTTEAGIEFRADDPRPEQGLSKTFPGKLTQFLLRRYERFDGAPDKGLIMLPVELIDRNGDHLRDCVHEYCRAWALDDAFVRWLDEACVFTCTLVDRIVTGYPRDDAEAVWAALGYEDRLITTGEPFALWVIESSRDISHELPLDKAGLPVIFTRDLTPYKERKVRILNGGHTSSVLAAYLASCKTVLDMMNDAQLCAYLERAMLDEMVPCVPLPAEEARAFALSVLERFRNPYVKHQLLSISLNSFSKWRARLLNSFRDNMARGNFPRRIAFSFAAMLAFYVGQARADGYYGNVNGEEYRILDDERVIEAVSAACKLTPERYAHEIMTREDFWGEDLTRYDGFEACVAGDLDRILSRGVRAAIDALN</sequence>
<reference evidence="6" key="1">
    <citation type="submission" date="2020-10" db="EMBL/GenBank/DDBJ databases">
        <authorList>
            <person name="Gilroy R."/>
        </authorList>
    </citation>
    <scope>NUCLEOTIDE SEQUENCE</scope>
    <source>
        <strain evidence="6">ChiSxjej2B14-8506</strain>
    </source>
</reference>
<dbReference type="AlphaFoldDB" id="A0A9D1LR34"/>
<evidence type="ECO:0000313" key="6">
    <source>
        <dbReference type="EMBL" id="HIU46479.1"/>
    </source>
</evidence>